<feature type="compositionally biased region" description="Polar residues" evidence="3">
    <location>
        <begin position="817"/>
        <end position="827"/>
    </location>
</feature>
<dbReference type="SUPFAM" id="SSF57716">
    <property type="entry name" value="Glucocorticoid receptor-like (DNA-binding domain)"/>
    <property type="match status" value="1"/>
</dbReference>
<dbReference type="InterPro" id="IPR044156">
    <property type="entry name" value="Galectin-like"/>
</dbReference>
<feature type="domain" description="ZAD" evidence="5">
    <location>
        <begin position="9"/>
        <end position="86"/>
    </location>
</feature>
<evidence type="ECO:0000259" key="5">
    <source>
        <dbReference type="PROSITE" id="PS51915"/>
    </source>
</evidence>
<dbReference type="Gene3D" id="2.60.120.200">
    <property type="match status" value="2"/>
</dbReference>
<keyword evidence="7" id="KW-1185">Reference proteome</keyword>
<keyword evidence="2" id="KW-0479">Metal-binding</keyword>
<dbReference type="Gene3D" id="3.40.1800.20">
    <property type="match status" value="1"/>
</dbReference>
<dbReference type="GO" id="GO:0005634">
    <property type="term" value="C:nucleus"/>
    <property type="evidence" value="ECO:0007669"/>
    <property type="project" value="InterPro"/>
</dbReference>
<dbReference type="EnsemblMetazoa" id="GPPI018783-RA">
    <property type="protein sequence ID" value="GPPI018783-PA"/>
    <property type="gene ID" value="GPPI018783"/>
</dbReference>
<dbReference type="SMART" id="SM00276">
    <property type="entry name" value="GLECT"/>
    <property type="match status" value="2"/>
</dbReference>
<feature type="compositionally biased region" description="Basic and acidic residues" evidence="3">
    <location>
        <begin position="763"/>
        <end position="776"/>
    </location>
</feature>
<feature type="compositionally biased region" description="Basic and acidic residues" evidence="3">
    <location>
        <begin position="980"/>
        <end position="997"/>
    </location>
</feature>
<feature type="region of interest" description="Disordered" evidence="3">
    <location>
        <begin position="132"/>
        <end position="172"/>
    </location>
</feature>
<dbReference type="PROSITE" id="PS51304">
    <property type="entry name" value="GALECTIN"/>
    <property type="match status" value="2"/>
</dbReference>
<reference evidence="7" key="1">
    <citation type="submission" date="2015-01" db="EMBL/GenBank/DDBJ databases">
        <authorList>
            <person name="Aksoy S."/>
            <person name="Warren W."/>
            <person name="Wilson R.K."/>
        </authorList>
    </citation>
    <scope>NUCLEOTIDE SEQUENCE [LARGE SCALE GENOMIC DNA]</scope>
    <source>
        <strain evidence="7">IAEA</strain>
    </source>
</reference>
<feature type="compositionally biased region" description="Low complexity" evidence="3">
    <location>
        <begin position="881"/>
        <end position="893"/>
    </location>
</feature>
<dbReference type="EMBL" id="JXJN01008407">
    <property type="status" value="NOT_ANNOTATED_CDS"/>
    <property type="molecule type" value="Genomic_DNA"/>
</dbReference>
<feature type="compositionally biased region" description="Polar residues" evidence="3">
    <location>
        <begin position="798"/>
        <end position="807"/>
    </location>
</feature>
<feature type="region of interest" description="Disordered" evidence="3">
    <location>
        <begin position="755"/>
        <end position="860"/>
    </location>
</feature>
<feature type="binding site" evidence="2">
    <location>
        <position position="59"/>
    </location>
    <ligand>
        <name>Zn(2+)</name>
        <dbReference type="ChEBI" id="CHEBI:29105"/>
    </ligand>
</feature>
<evidence type="ECO:0000256" key="3">
    <source>
        <dbReference type="SAM" id="MobiDB-lite"/>
    </source>
</evidence>
<dbReference type="InterPro" id="IPR013320">
    <property type="entry name" value="ConA-like_dom_sf"/>
</dbReference>
<feature type="region of interest" description="Disordered" evidence="3">
    <location>
        <begin position="872"/>
        <end position="942"/>
    </location>
</feature>
<evidence type="ECO:0008006" key="8">
    <source>
        <dbReference type="Google" id="ProtNLM"/>
    </source>
</evidence>
<dbReference type="Proteomes" id="UP000092460">
    <property type="component" value="Unassembled WGS sequence"/>
</dbReference>
<dbReference type="PANTHER" id="PTHR11346:SF176">
    <property type="entry name" value="32 KDA BETA-GALACTOSIDE-BINDING LECTIN LEC-3"/>
    <property type="match status" value="1"/>
</dbReference>
<dbReference type="InterPro" id="IPR001079">
    <property type="entry name" value="Galectin_CRD"/>
</dbReference>
<dbReference type="GO" id="GO:0030246">
    <property type="term" value="F:carbohydrate binding"/>
    <property type="evidence" value="ECO:0007669"/>
    <property type="project" value="UniProtKB-KW"/>
</dbReference>
<name>A0A1B0B4R2_9MUSC</name>
<feature type="binding site" evidence="2">
    <location>
        <position position="62"/>
    </location>
    <ligand>
        <name>Zn(2+)</name>
        <dbReference type="ChEBI" id="CHEBI:29105"/>
    </ligand>
</feature>
<dbReference type="Pfam" id="PF00337">
    <property type="entry name" value="Gal-bind_lectin"/>
    <property type="match status" value="2"/>
</dbReference>
<dbReference type="SUPFAM" id="SSF49899">
    <property type="entry name" value="Concanavalin A-like lectins/glucanases"/>
    <property type="match status" value="2"/>
</dbReference>
<dbReference type="GO" id="GO:0008270">
    <property type="term" value="F:zinc ion binding"/>
    <property type="evidence" value="ECO:0007669"/>
    <property type="project" value="UniProtKB-UniRule"/>
</dbReference>
<evidence type="ECO:0000313" key="6">
    <source>
        <dbReference type="EnsemblMetazoa" id="GPPI018783-PA"/>
    </source>
</evidence>
<feature type="compositionally biased region" description="Polar residues" evidence="3">
    <location>
        <begin position="1004"/>
        <end position="1018"/>
    </location>
</feature>
<feature type="compositionally biased region" description="Basic and acidic residues" evidence="3">
    <location>
        <begin position="1023"/>
        <end position="1035"/>
    </location>
</feature>
<keyword evidence="1" id="KW-0430">Lectin</keyword>
<protein>
    <recommendedName>
        <fullName evidence="8">ZAD domain-containing protein</fullName>
    </recommendedName>
</protein>
<evidence type="ECO:0000313" key="7">
    <source>
        <dbReference type="Proteomes" id="UP000092460"/>
    </source>
</evidence>
<dbReference type="VEuPathDB" id="VectorBase:GPPI018783"/>
<dbReference type="PROSITE" id="PS51915">
    <property type="entry name" value="ZAD"/>
    <property type="match status" value="1"/>
</dbReference>
<reference evidence="6" key="2">
    <citation type="submission" date="2020-05" db="UniProtKB">
        <authorList>
            <consortium name="EnsemblMetazoa"/>
        </authorList>
    </citation>
    <scope>IDENTIFICATION</scope>
    <source>
        <strain evidence="6">IAEA</strain>
    </source>
</reference>
<proteinExistence type="predicted"/>
<feature type="region of interest" description="Disordered" evidence="3">
    <location>
        <begin position="980"/>
        <end position="1160"/>
    </location>
</feature>
<feature type="compositionally biased region" description="Polar residues" evidence="3">
    <location>
        <begin position="155"/>
        <end position="166"/>
    </location>
</feature>
<accession>A0A1B0B4R2</accession>
<dbReference type="InterPro" id="IPR012934">
    <property type="entry name" value="Znf_AD"/>
</dbReference>
<feature type="domain" description="Galectin" evidence="4">
    <location>
        <begin position="1180"/>
        <end position="1314"/>
    </location>
</feature>
<feature type="compositionally biased region" description="Basic and acidic residues" evidence="3">
    <location>
        <begin position="1093"/>
        <end position="1107"/>
    </location>
</feature>
<evidence type="ECO:0000256" key="2">
    <source>
        <dbReference type="PROSITE-ProRule" id="PRU01263"/>
    </source>
</evidence>
<feature type="domain" description="Galectin" evidence="4">
    <location>
        <begin position="1375"/>
        <end position="1516"/>
    </location>
</feature>
<keyword evidence="2" id="KW-0863">Zinc-finger</keyword>
<evidence type="ECO:0000259" key="4">
    <source>
        <dbReference type="PROSITE" id="PS51304"/>
    </source>
</evidence>
<organism evidence="6 7">
    <name type="scientific">Glossina palpalis gambiensis</name>
    <dbReference type="NCBI Taxonomy" id="67801"/>
    <lineage>
        <taxon>Eukaryota</taxon>
        <taxon>Metazoa</taxon>
        <taxon>Ecdysozoa</taxon>
        <taxon>Arthropoda</taxon>
        <taxon>Hexapoda</taxon>
        <taxon>Insecta</taxon>
        <taxon>Pterygota</taxon>
        <taxon>Neoptera</taxon>
        <taxon>Endopterygota</taxon>
        <taxon>Diptera</taxon>
        <taxon>Brachycera</taxon>
        <taxon>Muscomorpha</taxon>
        <taxon>Hippoboscoidea</taxon>
        <taxon>Glossinidae</taxon>
        <taxon>Glossina</taxon>
    </lineage>
</organism>
<dbReference type="PANTHER" id="PTHR11346">
    <property type="entry name" value="GALECTIN"/>
    <property type="match status" value="1"/>
</dbReference>
<feature type="compositionally biased region" description="Basic and acidic residues" evidence="3">
    <location>
        <begin position="1143"/>
        <end position="1152"/>
    </location>
</feature>
<feature type="compositionally biased region" description="Low complexity" evidence="3">
    <location>
        <begin position="828"/>
        <end position="841"/>
    </location>
</feature>
<feature type="region of interest" description="Disordered" evidence="3">
    <location>
        <begin position="215"/>
        <end position="236"/>
    </location>
</feature>
<keyword evidence="2" id="KW-0862">Zinc</keyword>
<dbReference type="GO" id="GO:0016936">
    <property type="term" value="F:galactoside binding"/>
    <property type="evidence" value="ECO:0007669"/>
    <property type="project" value="TreeGrafter"/>
</dbReference>
<sequence>MEIHTTLENLCRVCAANTKGKNSMPECVYVLKTPGLKDKIEKYLYLKIDEHDILPKVLCKTCFRQVEATAALSNIAKHTQQVFKDFLLSTLPKTATSNSALTVSTPAATGAESNSGLEFTNLDLNLNKEKPRFHYNKSLPPAPTPSKIELKSQNKRNSATPPSSHSTNKEDVVVNVSVNDPLTRDNQQKLISNSQRRHSILLDTRYTPKSIAQKSFSGINQYQRETNTSDSVGNKKQSPSGVINFFTTNADAIPVKNNASYALGTRLNSGCDNQDHKSKESMSPKHTADLNTTADIIQQKRKNLSRTLNNIKTCTGQISLLKVSHQKPQINNNNEAVNHTATESLPEKIIIAAPKIKTTRSKRTSDKSNKSTSSAPTPAMLPPPQPIDLPSTHQQSLTKPVFPEDMLLGRVIRDADLLKLILKALKWPIDHQSIEMQIQRLRNSKFTEIMSDPNLLQDTDLTQLLGPYLAPVLLAAQALQQQHQNLLKAAQAQTFALPPPAAKPLEISAADLNSSIPYKLPPETSVQLVPACPDEGKDISSTQSTTSSLTNLSLKRDRISLLDSKPTNFPAKRAKKTTIEKDKDSLAISSIENNVKDERVEEKLKSTANVKHRSSPAKTQANLNVDSKSTFVNHFALLNAGVDASTEALMALLQKQKAALSRQQRAQRRRHSSHSSILTLPVNEFDALIDIGDDIVLMEHANTNSTNSTSTDSQALVANKPQKQDQQTDKISFALPSSINLAPVITRPIIKRRKTVIQTVPRPKSDSTSEDNKKGQDVINNKKKTSMEEQAPKAGTSHVVNTETQVSKHQREEMQYASKSTSTEALRTQTSAATSVTSLLSNQESSRSKSKKHQSSKASLGQQLLEAIGLQKVTDKPDPPHTTSDTSTSSTATKESIEQIRSALKRSLKQAQEQQQQLKNEVSGGDNADVTGSATKQDADSTAARPLIKEVIVEGKPHADNSLVDLEEQIDKVTLMVRKSMDKSRSMAATKTHEKKSSGRGRPSHSSNLAIKSENASTAMEDAADKKMENEKSEDASVTISSDTDMPASIGDSLALTEVLRPKEEIPATPKRRGRKKNIDKEVEGDAAISAGNEKEVERTIKTEVTDKLNLSETPHSQKTDDQNATATGRPTRHSKTLSKYYKGPEKVEPNRRALPSRATRNRKPIDLCWRSDDVQELIYRNQHLMRLREGSSFTVKGYTKSYCQGFCINFIIENLTRDIALHISPRLPQNYIVRNTKIESVWGVEEEASALPFKLKRGHAFTIQILFTNAHVLISVNGCHFCRYAHRLPYCEIRTIEIRGHADRIKVERVMVDSYPERLPHTVPSLIPLKSLSDFDRNFEDGDDTYVKELRQILMPKRLTLGMMTKNEIALPYYGTFPSGILQVGRILKIDGRIKLLPQSFFVNIQIGCKVWPPPTVGLHINVRFNKQLAGNVGRTIVVRNVYTNGAWGRGHRFDVDTEFRPGKAFTMLISCTHAYMKVHVNHRVLLKNANAIDPTLLDTVYIQGDIKLWNVVLVTESYLPRRTKWSVIASNIRFINRKDAKSK</sequence>
<feature type="region of interest" description="Disordered" evidence="3">
    <location>
        <begin position="355"/>
        <end position="396"/>
    </location>
</feature>
<dbReference type="CDD" id="cd00070">
    <property type="entry name" value="GLECT"/>
    <property type="match status" value="2"/>
</dbReference>
<evidence type="ECO:0000256" key="1">
    <source>
        <dbReference type="ARBA" id="ARBA00022734"/>
    </source>
</evidence>
<feature type="binding site" evidence="2">
    <location>
        <position position="11"/>
    </location>
    <ligand>
        <name>Zn(2+)</name>
        <dbReference type="ChEBI" id="CHEBI:29105"/>
    </ligand>
</feature>
<feature type="binding site" evidence="2">
    <location>
        <position position="14"/>
    </location>
    <ligand>
        <name>Zn(2+)</name>
        <dbReference type="ChEBI" id="CHEBI:29105"/>
    </ligand>
</feature>
<feature type="region of interest" description="Disordered" evidence="3">
    <location>
        <begin position="704"/>
        <end position="728"/>
    </location>
</feature>
<dbReference type="SMART" id="SM00908">
    <property type="entry name" value="Gal-bind_lectin"/>
    <property type="match status" value="2"/>
</dbReference>
<dbReference type="STRING" id="67801.A0A1B0B4R2"/>